<gene>
    <name evidence="4" type="ORF">MicloDRAFT_00060890</name>
</gene>
<feature type="chain" id="PRO_5003698205" description="DUF7939 domain-containing protein" evidence="2">
    <location>
        <begin position="18"/>
        <end position="423"/>
    </location>
</feature>
<feature type="transmembrane region" description="Helical" evidence="1">
    <location>
        <begin position="283"/>
        <end position="305"/>
    </location>
</feature>
<dbReference type="HOGENOM" id="CLU_047669_1_0_5"/>
<dbReference type="Pfam" id="PF25607">
    <property type="entry name" value="DUF7939"/>
    <property type="match status" value="1"/>
</dbReference>
<feature type="domain" description="DUF7939" evidence="3">
    <location>
        <begin position="323"/>
        <end position="394"/>
    </location>
</feature>
<accession>I4YN21</accession>
<dbReference type="PANTHER" id="PTHR40940">
    <property type="entry name" value="PROTEIN BATD-RELATED"/>
    <property type="match status" value="1"/>
</dbReference>
<dbReference type="RefSeq" id="WP_009493807.1">
    <property type="nucleotide sequence ID" value="NZ_CP141048.1"/>
</dbReference>
<dbReference type="Proteomes" id="UP000003947">
    <property type="component" value="Unassembled WGS sequence"/>
</dbReference>
<dbReference type="eggNOG" id="ENOG502Z8JG">
    <property type="taxonomic scope" value="Bacteria"/>
</dbReference>
<dbReference type="InterPro" id="IPR057699">
    <property type="entry name" value="DUF7939"/>
</dbReference>
<feature type="signal peptide" evidence="2">
    <location>
        <begin position="1"/>
        <end position="17"/>
    </location>
</feature>
<keyword evidence="1" id="KW-1133">Transmembrane helix</keyword>
<evidence type="ECO:0000313" key="5">
    <source>
        <dbReference type="Proteomes" id="UP000003947"/>
    </source>
</evidence>
<sequence precursor="true">MPALALGLIVAASPALSQPSGVAVRTALDPAGSAVVGQPISLYVDVLFPDVMPRPPRVSVADAPGTQVMRFESQGLTIRETIGQQSYVGQRFTFAVFPRRGGRLTVPAPQVTLLDPGGDVAGTTAGSPVGLDVTVPPGIDASGPVIASSRVSARQTWSPDEATRFETGGALVRAITREAADVPALGMPELSFAVPDGIRIYPDPPVSEDRVDRGSVTGHRTDKVTYVFERAGTFVLPALVLPWWDLRTKSAQAANLEGRSVTVTTPATPAASRAGFRIRSRTWLLASAGLAAILATVVIAAWYGAPGARQAWLAWRQRRAASEKSARRTLRRVARGGDAAATYRAFAEWKTRLSPSQIEWVSRNEALGTAAAQLERSLFGPGGEPWTPERGWRLAEAAWSVPNAHARVRRPCALPPLNPVGRS</sequence>
<evidence type="ECO:0000256" key="2">
    <source>
        <dbReference type="SAM" id="SignalP"/>
    </source>
</evidence>
<dbReference type="InterPro" id="IPR025738">
    <property type="entry name" value="BatD"/>
</dbReference>
<proteinExistence type="predicted"/>
<organism evidence="4 5">
    <name type="scientific">Microvirga lotononidis</name>
    <dbReference type="NCBI Taxonomy" id="864069"/>
    <lineage>
        <taxon>Bacteria</taxon>
        <taxon>Pseudomonadati</taxon>
        <taxon>Pseudomonadota</taxon>
        <taxon>Alphaproteobacteria</taxon>
        <taxon>Hyphomicrobiales</taxon>
        <taxon>Methylobacteriaceae</taxon>
        <taxon>Microvirga</taxon>
    </lineage>
</organism>
<evidence type="ECO:0000313" key="4">
    <source>
        <dbReference type="EMBL" id="EIM25363.1"/>
    </source>
</evidence>
<dbReference type="EMBL" id="JH660647">
    <property type="protein sequence ID" value="EIM25363.1"/>
    <property type="molecule type" value="Genomic_DNA"/>
</dbReference>
<name>I4YN21_9HYPH</name>
<dbReference type="STRING" id="864069.MicloDRAFT_00060890"/>
<dbReference type="PANTHER" id="PTHR40940:SF1">
    <property type="entry name" value="PROTEIN BATD"/>
    <property type="match status" value="1"/>
</dbReference>
<keyword evidence="1" id="KW-0472">Membrane</keyword>
<keyword evidence="1" id="KW-0812">Transmembrane</keyword>
<dbReference type="PATRIC" id="fig|864069.3.peg.6523"/>
<protein>
    <recommendedName>
        <fullName evidence="3">DUF7939 domain-containing protein</fullName>
    </recommendedName>
</protein>
<evidence type="ECO:0000259" key="3">
    <source>
        <dbReference type="Pfam" id="PF25607"/>
    </source>
</evidence>
<dbReference type="AlphaFoldDB" id="I4YN21"/>
<evidence type="ECO:0000256" key="1">
    <source>
        <dbReference type="SAM" id="Phobius"/>
    </source>
</evidence>
<reference evidence="4 5" key="1">
    <citation type="submission" date="2012-02" db="EMBL/GenBank/DDBJ databases">
        <title>Improved High-Quality Draft sequence of Microvirga sp. WSM3557.</title>
        <authorList>
            <consortium name="US DOE Joint Genome Institute"/>
            <person name="Lucas S."/>
            <person name="Han J."/>
            <person name="Lapidus A."/>
            <person name="Cheng J.-F."/>
            <person name="Goodwin L."/>
            <person name="Pitluck S."/>
            <person name="Peters L."/>
            <person name="Zhang X."/>
            <person name="Detter J.C."/>
            <person name="Han C."/>
            <person name="Tapia R."/>
            <person name="Land M."/>
            <person name="Hauser L."/>
            <person name="Kyrpides N."/>
            <person name="Ivanova N."/>
            <person name="Pagani I."/>
            <person name="Brau L."/>
            <person name="Yates R."/>
            <person name="O'Hara G."/>
            <person name="Rui T."/>
            <person name="Howieson J."/>
            <person name="Reeve W."/>
            <person name="Woyke T."/>
        </authorList>
    </citation>
    <scope>NUCLEOTIDE SEQUENCE [LARGE SCALE GENOMIC DNA]</scope>
    <source>
        <strain evidence="4 5">WSM3557</strain>
    </source>
</reference>
<keyword evidence="2" id="KW-0732">Signal</keyword>
<keyword evidence="5" id="KW-1185">Reference proteome</keyword>